<evidence type="ECO:0000313" key="1">
    <source>
        <dbReference type="EMBL" id="KIY60751.1"/>
    </source>
</evidence>
<keyword evidence="2" id="KW-1185">Reference proteome</keyword>
<protein>
    <recommendedName>
        <fullName evidence="3">DUF659 domain-containing protein</fullName>
    </recommendedName>
</protein>
<name>A0A0D7ATY8_9AGAR</name>
<sequence>VLSVTADSASNNTTLMEELEELLDNFGGMKFYVRCFAHTLNLTAKATLCQF</sequence>
<dbReference type="Proteomes" id="UP000054007">
    <property type="component" value="Unassembled WGS sequence"/>
</dbReference>
<reference evidence="1 2" key="1">
    <citation type="journal article" date="2015" name="Fungal Genet. Biol.">
        <title>Evolution of novel wood decay mechanisms in Agaricales revealed by the genome sequences of Fistulina hepatica and Cylindrobasidium torrendii.</title>
        <authorList>
            <person name="Floudas D."/>
            <person name="Held B.W."/>
            <person name="Riley R."/>
            <person name="Nagy L.G."/>
            <person name="Koehler G."/>
            <person name="Ransdell A.S."/>
            <person name="Younus H."/>
            <person name="Chow J."/>
            <person name="Chiniquy J."/>
            <person name="Lipzen A."/>
            <person name="Tritt A."/>
            <person name="Sun H."/>
            <person name="Haridas S."/>
            <person name="LaButti K."/>
            <person name="Ohm R.A."/>
            <person name="Kues U."/>
            <person name="Blanchette R.A."/>
            <person name="Grigoriev I.V."/>
            <person name="Minto R.E."/>
            <person name="Hibbett D.S."/>
        </authorList>
    </citation>
    <scope>NUCLEOTIDE SEQUENCE [LARGE SCALE GENOMIC DNA]</scope>
    <source>
        <strain evidence="1 2">FP15055 ss-10</strain>
    </source>
</reference>
<evidence type="ECO:0008006" key="3">
    <source>
        <dbReference type="Google" id="ProtNLM"/>
    </source>
</evidence>
<feature type="non-terminal residue" evidence="1">
    <location>
        <position position="1"/>
    </location>
</feature>
<proteinExistence type="predicted"/>
<organism evidence="1 2">
    <name type="scientific">Cylindrobasidium torrendii FP15055 ss-10</name>
    <dbReference type="NCBI Taxonomy" id="1314674"/>
    <lineage>
        <taxon>Eukaryota</taxon>
        <taxon>Fungi</taxon>
        <taxon>Dikarya</taxon>
        <taxon>Basidiomycota</taxon>
        <taxon>Agaricomycotina</taxon>
        <taxon>Agaricomycetes</taxon>
        <taxon>Agaricomycetidae</taxon>
        <taxon>Agaricales</taxon>
        <taxon>Marasmiineae</taxon>
        <taxon>Physalacriaceae</taxon>
        <taxon>Cylindrobasidium</taxon>
    </lineage>
</organism>
<evidence type="ECO:0000313" key="2">
    <source>
        <dbReference type="Proteomes" id="UP000054007"/>
    </source>
</evidence>
<dbReference type="EMBL" id="KN881298">
    <property type="protein sequence ID" value="KIY60751.1"/>
    <property type="molecule type" value="Genomic_DNA"/>
</dbReference>
<feature type="non-terminal residue" evidence="1">
    <location>
        <position position="51"/>
    </location>
</feature>
<gene>
    <name evidence="1" type="ORF">CYLTODRAFT_326930</name>
</gene>
<accession>A0A0D7ATY8</accession>
<dbReference type="AlphaFoldDB" id="A0A0D7ATY8"/>